<dbReference type="SUPFAM" id="SSF53927">
    <property type="entry name" value="Cytidine deaminase-like"/>
    <property type="match status" value="1"/>
</dbReference>
<reference evidence="11" key="1">
    <citation type="submission" date="2021-04" db="EMBL/GenBank/DDBJ databases">
        <title>A novel Synergistetes isolate from a pyrite-forming mixed culture.</title>
        <authorList>
            <person name="Bunk B."/>
            <person name="Sproer C."/>
            <person name="Spring S."/>
            <person name="Pester M."/>
        </authorList>
    </citation>
    <scope>NUCLEOTIDE SEQUENCE [LARGE SCALE GENOMIC DNA]</scope>
    <source>
        <strain evidence="11">J.5.4.2-T.3.5.2</strain>
    </source>
</reference>
<keyword evidence="4 8" id="KW-0479">Metal-binding</keyword>
<dbReference type="KEGG" id="aram:KAR29_03705"/>
<dbReference type="InterPro" id="IPR002125">
    <property type="entry name" value="CMP_dCMP_dom"/>
</dbReference>
<dbReference type="AlphaFoldDB" id="A0A9Q7EY15"/>
<keyword evidence="6 8" id="KW-0862">Zinc</keyword>
<evidence type="ECO:0000313" key="11">
    <source>
        <dbReference type="Proteomes" id="UP000671879"/>
    </source>
</evidence>
<keyword evidence="5 8" id="KW-0378">Hydrolase</keyword>
<dbReference type="PROSITE" id="PS51747">
    <property type="entry name" value="CYT_DCMP_DEAMINASES_2"/>
    <property type="match status" value="1"/>
</dbReference>
<dbReference type="Pfam" id="PF14437">
    <property type="entry name" value="MafB19-deam"/>
    <property type="match status" value="1"/>
</dbReference>
<dbReference type="HAMAP" id="MF_00972">
    <property type="entry name" value="tRNA_aden_deaminase"/>
    <property type="match status" value="1"/>
</dbReference>
<evidence type="ECO:0000256" key="1">
    <source>
        <dbReference type="ARBA" id="ARBA00010669"/>
    </source>
</evidence>
<evidence type="ECO:0000256" key="8">
    <source>
        <dbReference type="HAMAP-Rule" id="MF_00972"/>
    </source>
</evidence>
<dbReference type="Proteomes" id="UP000671879">
    <property type="component" value="Chromosome"/>
</dbReference>
<feature type="binding site" evidence="8">
    <location>
        <position position="46"/>
    </location>
    <ligand>
        <name>Zn(2+)</name>
        <dbReference type="ChEBI" id="CHEBI:29105"/>
        <note>catalytic</note>
    </ligand>
</feature>
<keyword evidence="3 8" id="KW-0819">tRNA processing</keyword>
<dbReference type="PANTHER" id="PTHR11079">
    <property type="entry name" value="CYTOSINE DEAMINASE FAMILY MEMBER"/>
    <property type="match status" value="1"/>
</dbReference>
<evidence type="ECO:0000256" key="4">
    <source>
        <dbReference type="ARBA" id="ARBA00022723"/>
    </source>
</evidence>
<gene>
    <name evidence="8" type="primary">tadA</name>
    <name evidence="10" type="ORF">KAR29_03705</name>
</gene>
<dbReference type="EC" id="3.5.4.33" evidence="8"/>
<protein>
    <recommendedName>
        <fullName evidence="8">tRNA-specific adenosine deaminase</fullName>
        <ecNumber evidence="8">3.5.4.33</ecNumber>
    </recommendedName>
</protein>
<dbReference type="Gene3D" id="3.40.140.10">
    <property type="entry name" value="Cytidine Deaminase, domain 2"/>
    <property type="match status" value="1"/>
</dbReference>
<dbReference type="InterPro" id="IPR028883">
    <property type="entry name" value="tRNA_aden_deaminase"/>
</dbReference>
<keyword evidence="11" id="KW-1185">Reference proteome</keyword>
<proteinExistence type="inferred from homology"/>
<sequence>MNLALAEARLALETGDVPVGALVVSAGQVVGRGHNGREARGDPLAHAEMIALAQAARTLGRWRLSDCTLYVTLEPCPMCAGAILQCRLGHLVFGASDSRAGCCGTLYDLLADGRFPVRVACRRGLMAQEAAGLLSGFFRSRRRARKAEKGPEPPFCP</sequence>
<dbReference type="FunFam" id="3.40.140.10:FF:000005">
    <property type="entry name" value="tRNA-specific adenosine deaminase"/>
    <property type="match status" value="1"/>
</dbReference>
<organism evidence="10 11">
    <name type="scientific">Aminithiophilus ramosus</name>
    <dbReference type="NCBI Taxonomy" id="3029084"/>
    <lineage>
        <taxon>Bacteria</taxon>
        <taxon>Thermotogati</taxon>
        <taxon>Synergistota</taxon>
        <taxon>Synergistia</taxon>
        <taxon>Synergistales</taxon>
        <taxon>Aminithiophilaceae</taxon>
        <taxon>Aminithiophilus</taxon>
    </lineage>
</organism>
<feature type="binding site" evidence="8">
    <location>
        <position position="79"/>
    </location>
    <ligand>
        <name>Zn(2+)</name>
        <dbReference type="ChEBI" id="CHEBI:29105"/>
        <note>catalytic</note>
    </ligand>
</feature>
<comment type="catalytic activity">
    <reaction evidence="7 8">
        <text>adenosine(34) in tRNA + H2O + H(+) = inosine(34) in tRNA + NH4(+)</text>
        <dbReference type="Rhea" id="RHEA:43168"/>
        <dbReference type="Rhea" id="RHEA-COMP:10373"/>
        <dbReference type="Rhea" id="RHEA-COMP:10374"/>
        <dbReference type="ChEBI" id="CHEBI:15377"/>
        <dbReference type="ChEBI" id="CHEBI:15378"/>
        <dbReference type="ChEBI" id="CHEBI:28938"/>
        <dbReference type="ChEBI" id="CHEBI:74411"/>
        <dbReference type="ChEBI" id="CHEBI:82852"/>
        <dbReference type="EC" id="3.5.4.33"/>
    </reaction>
</comment>
<dbReference type="EMBL" id="CP072943">
    <property type="protein sequence ID" value="QTX33025.1"/>
    <property type="molecule type" value="Genomic_DNA"/>
</dbReference>
<evidence type="ECO:0000256" key="2">
    <source>
        <dbReference type="ARBA" id="ARBA00011738"/>
    </source>
</evidence>
<accession>A0A9Q7EY15</accession>
<feature type="active site" description="Proton donor" evidence="8">
    <location>
        <position position="48"/>
    </location>
</feature>
<evidence type="ECO:0000256" key="3">
    <source>
        <dbReference type="ARBA" id="ARBA00022694"/>
    </source>
</evidence>
<dbReference type="PANTHER" id="PTHR11079:SF202">
    <property type="entry name" value="TRNA-SPECIFIC ADENOSINE DEAMINASE"/>
    <property type="match status" value="1"/>
</dbReference>
<feature type="domain" description="CMP/dCMP-type deaminase" evidence="9">
    <location>
        <begin position="1"/>
        <end position="117"/>
    </location>
</feature>
<comment type="similarity">
    <text evidence="1">Belongs to the cytidine and deoxycytidylate deaminase family. ADAT2 subfamily.</text>
</comment>
<evidence type="ECO:0000256" key="5">
    <source>
        <dbReference type="ARBA" id="ARBA00022801"/>
    </source>
</evidence>
<evidence type="ECO:0000259" key="9">
    <source>
        <dbReference type="PROSITE" id="PS51747"/>
    </source>
</evidence>
<comment type="subunit">
    <text evidence="2 8">Homodimer.</text>
</comment>
<feature type="binding site" evidence="8">
    <location>
        <position position="76"/>
    </location>
    <ligand>
        <name>Zn(2+)</name>
        <dbReference type="ChEBI" id="CHEBI:29105"/>
        <note>catalytic</note>
    </ligand>
</feature>
<dbReference type="InterPro" id="IPR016193">
    <property type="entry name" value="Cytidine_deaminase-like"/>
</dbReference>
<dbReference type="GO" id="GO:0008270">
    <property type="term" value="F:zinc ion binding"/>
    <property type="evidence" value="ECO:0007669"/>
    <property type="project" value="UniProtKB-UniRule"/>
</dbReference>
<comment type="function">
    <text evidence="8">Catalyzes the deamination of adenosine to inosine at the wobble position 34 of tRNA(Arg2).</text>
</comment>
<dbReference type="InterPro" id="IPR016192">
    <property type="entry name" value="APOBEC/CMP_deaminase_Zn-bd"/>
</dbReference>
<name>A0A9Q7EY15_9BACT</name>
<dbReference type="GO" id="GO:0052717">
    <property type="term" value="F:tRNA-specific adenosine-34 deaminase activity"/>
    <property type="evidence" value="ECO:0007669"/>
    <property type="project" value="UniProtKB-UniRule"/>
</dbReference>
<dbReference type="CDD" id="cd01285">
    <property type="entry name" value="nucleoside_deaminase"/>
    <property type="match status" value="1"/>
</dbReference>
<dbReference type="InterPro" id="IPR058535">
    <property type="entry name" value="MafB19-deam"/>
</dbReference>
<evidence type="ECO:0000256" key="6">
    <source>
        <dbReference type="ARBA" id="ARBA00022833"/>
    </source>
</evidence>
<comment type="cofactor">
    <cofactor evidence="8">
        <name>Zn(2+)</name>
        <dbReference type="ChEBI" id="CHEBI:29105"/>
    </cofactor>
    <text evidence="8">Binds 1 zinc ion per subunit.</text>
</comment>
<evidence type="ECO:0000313" key="10">
    <source>
        <dbReference type="EMBL" id="QTX33025.1"/>
    </source>
</evidence>
<evidence type="ECO:0000256" key="7">
    <source>
        <dbReference type="ARBA" id="ARBA00048045"/>
    </source>
</evidence>
<dbReference type="GO" id="GO:0002100">
    <property type="term" value="P:tRNA wobble adenosine to inosine editing"/>
    <property type="evidence" value="ECO:0007669"/>
    <property type="project" value="UniProtKB-UniRule"/>
</dbReference>
<dbReference type="PROSITE" id="PS00903">
    <property type="entry name" value="CYT_DCMP_DEAMINASES_1"/>
    <property type="match status" value="1"/>
</dbReference>